<dbReference type="InterPro" id="IPR006089">
    <property type="entry name" value="Acyl-CoA_DH_CS"/>
</dbReference>
<dbReference type="Gene3D" id="1.20.140.10">
    <property type="entry name" value="Butyryl-CoA Dehydrogenase, subunit A, domain 3"/>
    <property type="match status" value="1"/>
</dbReference>
<dbReference type="InterPro" id="IPR009100">
    <property type="entry name" value="AcylCoA_DH/oxidase_NM_dom_sf"/>
</dbReference>
<dbReference type="EMBL" id="CP070619">
    <property type="protein sequence ID" value="QSE89867.1"/>
    <property type="molecule type" value="Genomic_DNA"/>
</dbReference>
<accession>A0A974W362</accession>
<gene>
    <name evidence="6" type="ORF">JWS13_15160</name>
</gene>
<evidence type="ECO:0000259" key="4">
    <source>
        <dbReference type="Pfam" id="PF02770"/>
    </source>
</evidence>
<proteinExistence type="predicted"/>
<protein>
    <submittedName>
        <fullName evidence="6">Acyl-CoA dehydrogenase family protein</fullName>
    </submittedName>
</protein>
<name>A0A974W362_9NOCA</name>
<dbReference type="InterPro" id="IPR052161">
    <property type="entry name" value="Mycobact_Acyl-CoA_DH"/>
</dbReference>
<reference evidence="6 7" key="2">
    <citation type="journal article" date="2022" name="Arch. Microbiol.">
        <title>Rhodococcus pseudokoreensis sp. nov. isolated from the rhizosphere of young M26 apple rootstocks.</title>
        <authorList>
            <person name="Kampfer P."/>
            <person name="Glaeser S.P."/>
            <person name="Blom J."/>
            <person name="Wolf J."/>
            <person name="Benning S."/>
            <person name="Schloter M."/>
            <person name="Neumann-Schaal M."/>
        </authorList>
    </citation>
    <scope>NUCLEOTIDE SEQUENCE [LARGE SCALE GENOMIC DNA]</scope>
    <source>
        <strain evidence="6 7">R79</strain>
    </source>
</reference>
<dbReference type="Pfam" id="PF02770">
    <property type="entry name" value="Acyl-CoA_dh_M"/>
    <property type="match status" value="1"/>
</dbReference>
<dbReference type="InterPro" id="IPR036250">
    <property type="entry name" value="AcylCo_DH-like_C"/>
</dbReference>
<dbReference type="Gene3D" id="2.40.110.10">
    <property type="entry name" value="Butyryl-CoA Dehydrogenase, subunit A, domain 2"/>
    <property type="match status" value="1"/>
</dbReference>
<dbReference type="Proteomes" id="UP000662986">
    <property type="component" value="Chromosome"/>
</dbReference>
<comment type="cofactor">
    <cofactor evidence="1">
        <name>FAD</name>
        <dbReference type="ChEBI" id="CHEBI:57692"/>
    </cofactor>
</comment>
<evidence type="ECO:0000256" key="3">
    <source>
        <dbReference type="ARBA" id="ARBA00023002"/>
    </source>
</evidence>
<dbReference type="RefSeq" id="WP_206006396.1">
    <property type="nucleotide sequence ID" value="NZ_CP070619.1"/>
</dbReference>
<evidence type="ECO:0000313" key="6">
    <source>
        <dbReference type="EMBL" id="QSE89867.1"/>
    </source>
</evidence>
<evidence type="ECO:0000256" key="2">
    <source>
        <dbReference type="ARBA" id="ARBA00022630"/>
    </source>
</evidence>
<dbReference type="PANTHER" id="PTHR43292:SF4">
    <property type="entry name" value="ACYL-COA DEHYDROGENASE FADE34"/>
    <property type="match status" value="1"/>
</dbReference>
<dbReference type="InterPro" id="IPR006091">
    <property type="entry name" value="Acyl-CoA_Oxase/DH_mid-dom"/>
</dbReference>
<dbReference type="InterPro" id="IPR013786">
    <property type="entry name" value="AcylCoA_DH/ox_N"/>
</dbReference>
<dbReference type="PROSITE" id="PS00072">
    <property type="entry name" value="ACYL_COA_DH_1"/>
    <property type="match status" value="1"/>
</dbReference>
<evidence type="ECO:0000256" key="1">
    <source>
        <dbReference type="ARBA" id="ARBA00001974"/>
    </source>
</evidence>
<keyword evidence="3" id="KW-0560">Oxidoreductase</keyword>
<dbReference type="InterPro" id="IPR037069">
    <property type="entry name" value="AcylCoA_DH/ox_N_sf"/>
</dbReference>
<organism evidence="6 7">
    <name type="scientific">Rhodococcus pseudokoreensis</name>
    <dbReference type="NCBI Taxonomy" id="2811421"/>
    <lineage>
        <taxon>Bacteria</taxon>
        <taxon>Bacillati</taxon>
        <taxon>Actinomycetota</taxon>
        <taxon>Actinomycetes</taxon>
        <taxon>Mycobacteriales</taxon>
        <taxon>Nocardiaceae</taxon>
        <taxon>Rhodococcus</taxon>
    </lineage>
</organism>
<dbReference type="SUPFAM" id="SSF56645">
    <property type="entry name" value="Acyl-CoA dehydrogenase NM domain-like"/>
    <property type="match status" value="1"/>
</dbReference>
<dbReference type="Pfam" id="PF02771">
    <property type="entry name" value="Acyl-CoA_dh_N"/>
    <property type="match status" value="1"/>
</dbReference>
<keyword evidence="2" id="KW-0285">Flavoprotein</keyword>
<dbReference type="InterPro" id="IPR046373">
    <property type="entry name" value="Acyl-CoA_Oxase/DH_mid-dom_sf"/>
</dbReference>
<reference evidence="6 7" key="1">
    <citation type="journal article" date="2021" name="Microbiol. Resour. Announc.">
        <title>Complete Genome Sequences of Two Rhodococcus sp. Strains with Large and Linear Chromosomes, Isolated from Apple Rhizosphere.</title>
        <authorList>
            <person name="Benning S."/>
            <person name="Brugnone N."/>
            <person name="Siani R."/>
            <person name="Kublik S."/>
            <person name="Schloter M."/>
            <person name="Rad V."/>
        </authorList>
    </citation>
    <scope>NUCLEOTIDE SEQUENCE [LARGE SCALE GENOMIC DNA]</scope>
    <source>
        <strain evidence="6 7">R79</strain>
    </source>
</reference>
<evidence type="ECO:0000259" key="5">
    <source>
        <dbReference type="Pfam" id="PF02771"/>
    </source>
</evidence>
<keyword evidence="7" id="KW-1185">Reference proteome</keyword>
<feature type="domain" description="Acyl-CoA oxidase/dehydrogenase middle" evidence="4">
    <location>
        <begin position="137"/>
        <end position="232"/>
    </location>
</feature>
<feature type="domain" description="Acyl-CoA dehydrogenase/oxidase N-terminal" evidence="5">
    <location>
        <begin position="21"/>
        <end position="133"/>
    </location>
</feature>
<dbReference type="SUPFAM" id="SSF47203">
    <property type="entry name" value="Acyl-CoA dehydrogenase C-terminal domain-like"/>
    <property type="match status" value="1"/>
</dbReference>
<evidence type="ECO:0000313" key="7">
    <source>
        <dbReference type="Proteomes" id="UP000662986"/>
    </source>
</evidence>
<sequence>MSTAVPSKTTVELVPELLPAELEPLRAEVRSFLAAELAAGSFTPKPDCWVIHPDRAFTRKLAARGWLGMAIPARYGGHEKSMLERFVISEELLAAGAPVNLHWGGDRQIAPALLNFGTEEQRHRFLPRIASGEFIAAIGLSEPDSGSDLASVRTRGAKVDGGWKVTGTKIWTSAAHLADAIVTLVRTGNAGPSRHEGLTQMIIEVPDDRIVIRPIYSLSGEHHFNEVIFDDVFVPDAMVLGQVGSGWQQITAELAFERSGPERILSTTVLLRQLARRNAIDPPTLGRLVSRMWSLREASISIAFALTSGQAPGTAAAIVKDLGTRFEREVVEAARATGLEPDHRSDDPLARLLAQAITSSPTATLRGGTNEILRGVIARALGVR</sequence>
<dbReference type="Gene3D" id="1.10.540.10">
    <property type="entry name" value="Acyl-CoA dehydrogenase/oxidase, N-terminal domain"/>
    <property type="match status" value="1"/>
</dbReference>
<dbReference type="PANTHER" id="PTHR43292">
    <property type="entry name" value="ACYL-COA DEHYDROGENASE"/>
    <property type="match status" value="1"/>
</dbReference>